<reference evidence="7" key="1">
    <citation type="submission" date="2023-07" db="EMBL/GenBank/DDBJ databases">
        <authorList>
            <person name="Yue Y."/>
        </authorList>
    </citation>
    <scope>NUCLEOTIDE SEQUENCE [LARGE SCALE GENOMIC DNA]</scope>
    <source>
        <strain evidence="7">2Y89</strain>
    </source>
</reference>
<accession>A0ABS7Y0Q5</accession>
<evidence type="ECO:0000313" key="6">
    <source>
        <dbReference type="EMBL" id="MCA0152915.1"/>
    </source>
</evidence>
<proteinExistence type="predicted"/>
<dbReference type="PROSITE" id="PS51900">
    <property type="entry name" value="CB"/>
    <property type="match status" value="1"/>
</dbReference>
<dbReference type="InterPro" id="IPR044068">
    <property type="entry name" value="CB"/>
</dbReference>
<evidence type="ECO:0000313" key="7">
    <source>
        <dbReference type="Proteomes" id="UP001198402"/>
    </source>
</evidence>
<name>A0ABS7Y0Q5_9FLAO</name>
<dbReference type="InterPro" id="IPR013762">
    <property type="entry name" value="Integrase-like_cat_sf"/>
</dbReference>
<dbReference type="InterPro" id="IPR035386">
    <property type="entry name" value="Arm-DNA-bind_5"/>
</dbReference>
<evidence type="ECO:0000256" key="2">
    <source>
        <dbReference type="ARBA" id="ARBA00023125"/>
    </source>
</evidence>
<dbReference type="InterPro" id="IPR010998">
    <property type="entry name" value="Integrase_recombinase_N"/>
</dbReference>
<organism evidence="6 7">
    <name type="scientific">Winogradskyella vincentii</name>
    <dbReference type="NCBI Taxonomy" id="2877122"/>
    <lineage>
        <taxon>Bacteria</taxon>
        <taxon>Pseudomonadati</taxon>
        <taxon>Bacteroidota</taxon>
        <taxon>Flavobacteriia</taxon>
        <taxon>Flavobacteriales</taxon>
        <taxon>Flavobacteriaceae</taxon>
        <taxon>Winogradskyella</taxon>
    </lineage>
</organism>
<dbReference type="InterPro" id="IPR011010">
    <property type="entry name" value="DNA_brk_join_enz"/>
</dbReference>
<keyword evidence="2 4" id="KW-0238">DNA-binding</keyword>
<evidence type="ECO:0000256" key="1">
    <source>
        <dbReference type="ARBA" id="ARBA00022908"/>
    </source>
</evidence>
<comment type="caution">
    <text evidence="6">The sequence shown here is derived from an EMBL/GenBank/DDBJ whole genome shotgun (WGS) entry which is preliminary data.</text>
</comment>
<dbReference type="Proteomes" id="UP001198402">
    <property type="component" value="Unassembled WGS sequence"/>
</dbReference>
<evidence type="ECO:0000259" key="5">
    <source>
        <dbReference type="PROSITE" id="PS51900"/>
    </source>
</evidence>
<dbReference type="Pfam" id="PF13102">
    <property type="entry name" value="Phage_int_SAM_5"/>
    <property type="match status" value="1"/>
</dbReference>
<sequence>MANVKTTLDIRRPKADGTYNIIYRITHYKKVYTINSGVAILEHYWDCEHSVITKQHPNAKILNLKLLKNYYKIEKVILTLDDDFTIEKLRNIIKGNASNTSKSFKSFAQELIDQMLATNKTGNAIVYRTAMNRFLDFCDKDIMFTDIDYKLLDKFRHHLQLRGLKQNSISNYFRTIRAIYNKAIKHKIVDRSHYPFYDISIKSQRTANRSISRRDIKNLINLPFEPKTQSYKALNYFMLSFYLRGMSFTDMAYLRRSNIIKNRLHYTRRKTHKQYDVKLFSQAKSIINHLHQADQNYLLPVLPNDIIEDSLDAKRIIKQWIKTTNKYLNRLSLELHSEVTLTTYSSRYSFANIAKQLGYSNELIAEALGHSYGNRTTSIYLDAFDTNKIDAMHQHIIKVCISKKS</sequence>
<dbReference type="RefSeq" id="WP_224477844.1">
    <property type="nucleotide sequence ID" value="NZ_JAIUJS010000003.1"/>
</dbReference>
<keyword evidence="7" id="KW-1185">Reference proteome</keyword>
<protein>
    <submittedName>
        <fullName evidence="6">Site-specific integrase</fullName>
    </submittedName>
</protein>
<evidence type="ECO:0000256" key="4">
    <source>
        <dbReference type="PROSITE-ProRule" id="PRU01248"/>
    </source>
</evidence>
<feature type="domain" description="Core-binding (CB)" evidence="5">
    <location>
        <begin position="106"/>
        <end position="184"/>
    </location>
</feature>
<dbReference type="PANTHER" id="PTHR30349">
    <property type="entry name" value="PHAGE INTEGRASE-RELATED"/>
    <property type="match status" value="1"/>
</dbReference>
<evidence type="ECO:0000256" key="3">
    <source>
        <dbReference type="ARBA" id="ARBA00023172"/>
    </source>
</evidence>
<dbReference type="Gene3D" id="1.10.150.130">
    <property type="match status" value="1"/>
</dbReference>
<dbReference type="PANTHER" id="PTHR30349:SF64">
    <property type="entry name" value="PROPHAGE INTEGRASE INTD-RELATED"/>
    <property type="match status" value="1"/>
</dbReference>
<dbReference type="Pfam" id="PF17293">
    <property type="entry name" value="Arm-DNA-bind_5"/>
    <property type="match status" value="1"/>
</dbReference>
<keyword evidence="3" id="KW-0233">DNA recombination</keyword>
<dbReference type="EMBL" id="JAIUJS010000003">
    <property type="protein sequence ID" value="MCA0152915.1"/>
    <property type="molecule type" value="Genomic_DNA"/>
</dbReference>
<dbReference type="InterPro" id="IPR050090">
    <property type="entry name" value="Tyrosine_recombinase_XerCD"/>
</dbReference>
<keyword evidence="1" id="KW-0229">DNA integration</keyword>
<dbReference type="InterPro" id="IPR025269">
    <property type="entry name" value="SAM-like_dom"/>
</dbReference>
<gene>
    <name evidence="6" type="ORF">LBV24_06780</name>
</gene>
<dbReference type="SUPFAM" id="SSF56349">
    <property type="entry name" value="DNA breaking-rejoining enzymes"/>
    <property type="match status" value="1"/>
</dbReference>
<dbReference type="Gene3D" id="1.10.443.10">
    <property type="entry name" value="Intergrase catalytic core"/>
    <property type="match status" value="1"/>
</dbReference>